<evidence type="ECO:0000256" key="1">
    <source>
        <dbReference type="ARBA" id="ARBA00004651"/>
    </source>
</evidence>
<dbReference type="Proteomes" id="UP000282674">
    <property type="component" value="Unassembled WGS sequence"/>
</dbReference>
<dbReference type="EMBL" id="RFFG01000024">
    <property type="protein sequence ID" value="RMI43692.1"/>
    <property type="molecule type" value="Genomic_DNA"/>
</dbReference>
<keyword evidence="4 7" id="KW-0812">Transmembrane</keyword>
<comment type="subcellular location">
    <subcellularLocation>
        <location evidence="1">Cell membrane</location>
        <topology evidence="1">Multi-pass membrane protein</topology>
    </subcellularLocation>
</comment>
<keyword evidence="3" id="KW-1003">Cell membrane</keyword>
<evidence type="ECO:0000256" key="4">
    <source>
        <dbReference type="ARBA" id="ARBA00022692"/>
    </source>
</evidence>
<proteinExistence type="inferred from homology"/>
<evidence type="ECO:0000256" key="7">
    <source>
        <dbReference type="SAM" id="Phobius"/>
    </source>
</evidence>
<organism evidence="9 10">
    <name type="scientific">Actinomadura harenae</name>
    <dbReference type="NCBI Taxonomy" id="2483351"/>
    <lineage>
        <taxon>Bacteria</taxon>
        <taxon>Bacillati</taxon>
        <taxon>Actinomycetota</taxon>
        <taxon>Actinomycetes</taxon>
        <taxon>Streptosporangiales</taxon>
        <taxon>Thermomonosporaceae</taxon>
        <taxon>Actinomadura</taxon>
    </lineage>
</organism>
<dbReference type="Gene3D" id="3.30.240.20">
    <property type="entry name" value="bsu07140 like domains"/>
    <property type="match status" value="1"/>
</dbReference>
<evidence type="ECO:0000259" key="8">
    <source>
        <dbReference type="Pfam" id="PF04239"/>
    </source>
</evidence>
<evidence type="ECO:0000256" key="3">
    <source>
        <dbReference type="ARBA" id="ARBA00022475"/>
    </source>
</evidence>
<evidence type="ECO:0000256" key="5">
    <source>
        <dbReference type="ARBA" id="ARBA00022989"/>
    </source>
</evidence>
<dbReference type="AlphaFoldDB" id="A0A3M2M2R3"/>
<feature type="transmembrane region" description="Helical" evidence="7">
    <location>
        <begin position="67"/>
        <end position="94"/>
    </location>
</feature>
<keyword evidence="5 7" id="KW-1133">Transmembrane helix</keyword>
<dbReference type="Pfam" id="PF04239">
    <property type="entry name" value="DUF421"/>
    <property type="match status" value="1"/>
</dbReference>
<gene>
    <name evidence="9" type="ORF">EBO15_15785</name>
</gene>
<accession>A0A3M2M2R3</accession>
<comment type="caution">
    <text evidence="9">The sequence shown here is derived from an EMBL/GenBank/DDBJ whole genome shotgun (WGS) entry which is preliminary data.</text>
</comment>
<evidence type="ECO:0000313" key="9">
    <source>
        <dbReference type="EMBL" id="RMI43692.1"/>
    </source>
</evidence>
<evidence type="ECO:0000256" key="2">
    <source>
        <dbReference type="ARBA" id="ARBA00006448"/>
    </source>
</evidence>
<evidence type="ECO:0000313" key="10">
    <source>
        <dbReference type="Proteomes" id="UP000282674"/>
    </source>
</evidence>
<feature type="transmembrane region" description="Helical" evidence="7">
    <location>
        <begin position="41"/>
        <end position="61"/>
    </location>
</feature>
<dbReference type="RefSeq" id="WP_122195150.1">
    <property type="nucleotide sequence ID" value="NZ_JBHSKC010000008.1"/>
</dbReference>
<sequence>MWHDLMHIQIPVADKAIRTFAVYLLIVALLRLAGKRELAQLNGFDFVVMLLLSNVVQNAIIGPDNSLWGGALGAILLVGANAVFVRIVLVVPWLRRLVHGSPSILVWNGRWRERTLFRLGLGKPDVIQGIMEQGGDGLHDTRLVTLEPKGSLIVRLRESEQNSDKTDMADLRARLDRIEAHLAALAARPDTR</sequence>
<dbReference type="InterPro" id="IPR007353">
    <property type="entry name" value="DUF421"/>
</dbReference>
<name>A0A3M2M2R3_9ACTN</name>
<dbReference type="OrthoDB" id="9778331at2"/>
<dbReference type="PANTHER" id="PTHR34582">
    <property type="entry name" value="UPF0702 TRANSMEMBRANE PROTEIN YCAP"/>
    <property type="match status" value="1"/>
</dbReference>
<keyword evidence="6 7" id="KW-0472">Membrane</keyword>
<evidence type="ECO:0000256" key="6">
    <source>
        <dbReference type="ARBA" id="ARBA00023136"/>
    </source>
</evidence>
<feature type="domain" description="YetF C-terminal" evidence="8">
    <location>
        <begin position="92"/>
        <end position="160"/>
    </location>
</feature>
<comment type="similarity">
    <text evidence="2">Belongs to the UPF0702 family.</text>
</comment>
<protein>
    <submittedName>
        <fullName evidence="9">DUF421 domain-containing protein</fullName>
    </submittedName>
</protein>
<dbReference type="InterPro" id="IPR023090">
    <property type="entry name" value="UPF0702_alpha/beta_dom_sf"/>
</dbReference>
<feature type="transmembrane region" description="Helical" evidence="7">
    <location>
        <begin position="16"/>
        <end position="34"/>
    </location>
</feature>
<reference evidence="9 10" key="1">
    <citation type="submission" date="2018-10" db="EMBL/GenBank/DDBJ databases">
        <title>Isolation from soil.</title>
        <authorList>
            <person name="Hu J."/>
        </authorList>
    </citation>
    <scope>NUCLEOTIDE SEQUENCE [LARGE SCALE GENOMIC DNA]</scope>
    <source>
        <strain evidence="9 10">NEAU-Ht49</strain>
    </source>
</reference>
<dbReference type="GO" id="GO:0005886">
    <property type="term" value="C:plasma membrane"/>
    <property type="evidence" value="ECO:0007669"/>
    <property type="project" value="UniProtKB-SubCell"/>
</dbReference>
<dbReference type="PANTHER" id="PTHR34582:SF6">
    <property type="entry name" value="UPF0702 TRANSMEMBRANE PROTEIN YCAP"/>
    <property type="match status" value="1"/>
</dbReference>
<keyword evidence="10" id="KW-1185">Reference proteome</keyword>